<organism evidence="1 2">
    <name type="scientific">Anoxybacillus andreesenii</name>
    <dbReference type="NCBI Taxonomy" id="1325932"/>
    <lineage>
        <taxon>Bacteria</taxon>
        <taxon>Bacillati</taxon>
        <taxon>Bacillota</taxon>
        <taxon>Bacilli</taxon>
        <taxon>Bacillales</taxon>
        <taxon>Anoxybacillaceae</taxon>
        <taxon>Anoxybacillus</taxon>
    </lineage>
</organism>
<comment type="caution">
    <text evidence="1">The sequence shown here is derived from an EMBL/GenBank/DDBJ whole genome shotgun (WGS) entry which is preliminary data.</text>
</comment>
<accession>A0ABT9V212</accession>
<protein>
    <submittedName>
        <fullName evidence="1">Uncharacterized protein</fullName>
    </submittedName>
</protein>
<dbReference type="RefSeq" id="WP_307149559.1">
    <property type="nucleotide sequence ID" value="NZ_JAUSTU010000004.1"/>
</dbReference>
<evidence type="ECO:0000313" key="2">
    <source>
        <dbReference type="Proteomes" id="UP001231362"/>
    </source>
</evidence>
<keyword evidence="2" id="KW-1185">Reference proteome</keyword>
<reference evidence="1 2" key="1">
    <citation type="submission" date="2023-07" db="EMBL/GenBank/DDBJ databases">
        <title>Genomic Encyclopedia of Type Strains, Phase IV (KMG-IV): sequencing the most valuable type-strain genomes for metagenomic binning, comparative biology and taxonomic classification.</title>
        <authorList>
            <person name="Goeker M."/>
        </authorList>
    </citation>
    <scope>NUCLEOTIDE SEQUENCE [LARGE SCALE GENOMIC DNA]</scope>
    <source>
        <strain evidence="1 2">DSM 23948</strain>
    </source>
</reference>
<dbReference type="EMBL" id="JAUSTU010000004">
    <property type="protein sequence ID" value="MDQ0154983.1"/>
    <property type="molecule type" value="Genomic_DNA"/>
</dbReference>
<evidence type="ECO:0000313" key="1">
    <source>
        <dbReference type="EMBL" id="MDQ0154983.1"/>
    </source>
</evidence>
<gene>
    <name evidence="1" type="ORF">J2S07_001287</name>
</gene>
<name>A0ABT9V212_9BACL</name>
<proteinExistence type="predicted"/>
<dbReference type="Proteomes" id="UP001231362">
    <property type="component" value="Unassembled WGS sequence"/>
</dbReference>
<sequence length="57" mass="7148">MNWEQRVKRYLKWFGYEFLEVDGGYVFWKDQKGKVWISSEGSINYKMTEWERYLTQI</sequence>